<feature type="transmembrane region" description="Helical" evidence="1">
    <location>
        <begin position="381"/>
        <end position="401"/>
    </location>
</feature>
<evidence type="ECO:0000256" key="1">
    <source>
        <dbReference type="SAM" id="Phobius"/>
    </source>
</evidence>
<evidence type="ECO:0000313" key="2">
    <source>
        <dbReference type="EMBL" id="BDT61991.1"/>
    </source>
</evidence>
<accession>A0A9C7F6C2</accession>
<keyword evidence="1" id="KW-0472">Membrane</keyword>
<keyword evidence="1" id="KW-1133">Transmembrane helix</keyword>
<reference evidence="2" key="1">
    <citation type="submission" date="2022-10" db="EMBL/GenBank/DDBJ databases">
        <title>Genome sequences of endogenous nimaviruses in decapod crustaceans.</title>
        <authorList>
            <person name="Kawato S."/>
            <person name="Nozaki R."/>
            <person name="Kondo H."/>
            <person name="Hirono I."/>
        </authorList>
    </citation>
    <scope>NUCLEOTIDE SEQUENCE</scope>
    <source>
        <strain evidence="2">Mikawa2016</strain>
    </source>
</reference>
<sequence length="434" mass="50029">MMDNHHKSLQILLWTSIFITYGSDFLVTASTVNDNTVAAVGDPSSKYFYNKKRDPREIGVYNNSDTYYVLVDDLFDPSFQIFDGTRGKITIPSHTPISLYCGVCVKRKALSNTSHWDHMIEVTLTQKMGTYSNWLEISTDEHKCIISSFSMPSGLDDIIGSQWLTCDIHTPSSNIYRYMHMYIDVVNRNNTHFIYNDLFRVPKSTKYLACRRPNNESEIYDRDYIFFWGKLVENQSTLCPKNTMNSIDDDDDDNNDEFPKEVASRQFANRTKYKIIPILENGMYLPVINQVQVTNINDNIFSDKIICIRYGYLTSSKKKQSVRVIVWYLDKNAPNIVSIPIEVNTPCVYPLMRYSGKYPSLLIHTQEQIDETTTLNNNLTILGYCIVVSVCIIIVITCVIVNRNTLFLYTSGRSNRRYSSYKQDFGKVLNTGNL</sequence>
<organism evidence="2">
    <name type="scientific">Penaeus monodon majanivirus B</name>
    <dbReference type="NCBI Taxonomy" id="2984272"/>
    <lineage>
        <taxon>Viruses</taxon>
        <taxon>Viruses incertae sedis</taxon>
        <taxon>Naldaviricetes</taxon>
        <taxon>Nimaviridae</taxon>
    </lineage>
</organism>
<name>A0A9C7F6C2_9VIRU</name>
<dbReference type="EMBL" id="LC738871">
    <property type="protein sequence ID" value="BDT61991.1"/>
    <property type="molecule type" value="Genomic_DNA"/>
</dbReference>
<proteinExistence type="predicted"/>
<keyword evidence="1" id="KW-0812">Transmembrane</keyword>
<protein>
    <submittedName>
        <fullName evidence="2">Uncharacterized protein</fullName>
    </submittedName>
</protein>